<evidence type="ECO:0000313" key="2">
    <source>
        <dbReference type="EMBL" id="KAK3669156.1"/>
    </source>
</evidence>
<name>A0AAE0WEV3_9PEZI</name>
<dbReference type="InterPro" id="IPR056681">
    <property type="entry name" value="DUF7779"/>
</dbReference>
<feature type="domain" description="DUF7779" evidence="1">
    <location>
        <begin position="3"/>
        <end position="86"/>
    </location>
</feature>
<protein>
    <recommendedName>
        <fullName evidence="1">DUF7779 domain-containing protein</fullName>
    </recommendedName>
</protein>
<dbReference type="Proteomes" id="UP001274830">
    <property type="component" value="Unassembled WGS sequence"/>
</dbReference>
<dbReference type="EMBL" id="JAUTXT010000110">
    <property type="protein sequence ID" value="KAK3669156.1"/>
    <property type="molecule type" value="Genomic_DNA"/>
</dbReference>
<proteinExistence type="predicted"/>
<gene>
    <name evidence="2" type="ORF">LTR78_010962</name>
</gene>
<dbReference type="Pfam" id="PF25000">
    <property type="entry name" value="DUF7779"/>
    <property type="match status" value="1"/>
</dbReference>
<feature type="non-terminal residue" evidence="2">
    <location>
        <position position="1"/>
    </location>
</feature>
<organism evidence="2 3">
    <name type="scientific">Recurvomyces mirabilis</name>
    <dbReference type="NCBI Taxonomy" id="574656"/>
    <lineage>
        <taxon>Eukaryota</taxon>
        <taxon>Fungi</taxon>
        <taxon>Dikarya</taxon>
        <taxon>Ascomycota</taxon>
        <taxon>Pezizomycotina</taxon>
        <taxon>Dothideomycetes</taxon>
        <taxon>Dothideomycetidae</taxon>
        <taxon>Mycosphaerellales</taxon>
        <taxon>Teratosphaeriaceae</taxon>
        <taxon>Recurvomyces</taxon>
    </lineage>
</organism>
<accession>A0AAE0WEV3</accession>
<evidence type="ECO:0000313" key="3">
    <source>
        <dbReference type="Proteomes" id="UP001274830"/>
    </source>
</evidence>
<reference evidence="2" key="1">
    <citation type="submission" date="2023-07" db="EMBL/GenBank/DDBJ databases">
        <title>Black Yeasts Isolated from many extreme environments.</title>
        <authorList>
            <person name="Coleine C."/>
            <person name="Stajich J.E."/>
            <person name="Selbmann L."/>
        </authorList>
    </citation>
    <scope>NUCLEOTIDE SEQUENCE</scope>
    <source>
        <strain evidence="2">CCFEE 5485</strain>
    </source>
</reference>
<comment type="caution">
    <text evidence="2">The sequence shown here is derived from an EMBL/GenBank/DDBJ whole genome shotgun (WGS) entry which is preliminary data.</text>
</comment>
<sequence length="142" mass="16358">TPVAVRLLDFFAFLDPEDISLELLRHAVDPLTAKNGVAEKDWERFVSLERPLTDVLNEALKALLTYSLIQWKEEQAGYSMHKLVHAWGFGWLEAEEQRRHSQSSLALSEVVIQDDQLNPMRKSRITPHISSSVARLREWHKG</sequence>
<evidence type="ECO:0000259" key="1">
    <source>
        <dbReference type="Pfam" id="PF25000"/>
    </source>
</evidence>
<dbReference type="AlphaFoldDB" id="A0AAE0WEV3"/>
<keyword evidence="3" id="KW-1185">Reference proteome</keyword>